<keyword evidence="2" id="KW-1185">Reference proteome</keyword>
<dbReference type="Proteomes" id="UP000824469">
    <property type="component" value="Unassembled WGS sequence"/>
</dbReference>
<feature type="non-terminal residue" evidence="1">
    <location>
        <position position="50"/>
    </location>
</feature>
<proteinExistence type="predicted"/>
<accession>A0AA38GGH5</accession>
<comment type="caution">
    <text evidence="1">The sequence shown here is derived from an EMBL/GenBank/DDBJ whole genome shotgun (WGS) entry which is preliminary data.</text>
</comment>
<reference evidence="1 2" key="1">
    <citation type="journal article" date="2021" name="Nat. Plants">
        <title>The Taxus genome provides insights into paclitaxel biosynthesis.</title>
        <authorList>
            <person name="Xiong X."/>
            <person name="Gou J."/>
            <person name="Liao Q."/>
            <person name="Li Y."/>
            <person name="Zhou Q."/>
            <person name="Bi G."/>
            <person name="Li C."/>
            <person name="Du R."/>
            <person name="Wang X."/>
            <person name="Sun T."/>
            <person name="Guo L."/>
            <person name="Liang H."/>
            <person name="Lu P."/>
            <person name="Wu Y."/>
            <person name="Zhang Z."/>
            <person name="Ro D.K."/>
            <person name="Shang Y."/>
            <person name="Huang S."/>
            <person name="Yan J."/>
        </authorList>
    </citation>
    <scope>NUCLEOTIDE SEQUENCE [LARGE SCALE GENOMIC DNA]</scope>
    <source>
        <strain evidence="1">Ta-2019</strain>
    </source>
</reference>
<gene>
    <name evidence="1" type="ORF">KI387_017200</name>
</gene>
<organism evidence="1 2">
    <name type="scientific">Taxus chinensis</name>
    <name type="common">Chinese yew</name>
    <name type="synonym">Taxus wallichiana var. chinensis</name>
    <dbReference type="NCBI Taxonomy" id="29808"/>
    <lineage>
        <taxon>Eukaryota</taxon>
        <taxon>Viridiplantae</taxon>
        <taxon>Streptophyta</taxon>
        <taxon>Embryophyta</taxon>
        <taxon>Tracheophyta</taxon>
        <taxon>Spermatophyta</taxon>
        <taxon>Pinopsida</taxon>
        <taxon>Pinidae</taxon>
        <taxon>Conifers II</taxon>
        <taxon>Cupressales</taxon>
        <taxon>Taxaceae</taxon>
        <taxon>Taxus</taxon>
    </lineage>
</organism>
<dbReference type="EMBL" id="JAHRHJ020000003">
    <property type="protein sequence ID" value="KAH9322561.1"/>
    <property type="molecule type" value="Genomic_DNA"/>
</dbReference>
<protein>
    <submittedName>
        <fullName evidence="1">Uncharacterized protein</fullName>
    </submittedName>
</protein>
<evidence type="ECO:0000313" key="2">
    <source>
        <dbReference type="Proteomes" id="UP000824469"/>
    </source>
</evidence>
<dbReference type="AlphaFoldDB" id="A0AA38GGH5"/>
<name>A0AA38GGH5_TAXCH</name>
<evidence type="ECO:0000313" key="1">
    <source>
        <dbReference type="EMBL" id="KAH9322561.1"/>
    </source>
</evidence>
<sequence>MVVGMIQTFEYFSTKPPVNEALQVMKCLTMGDSAKDEELIQELLCESELE</sequence>